<evidence type="ECO:0000256" key="11">
    <source>
        <dbReference type="ARBA" id="ARBA00038905"/>
    </source>
</evidence>
<evidence type="ECO:0000256" key="5">
    <source>
        <dbReference type="ARBA" id="ARBA00022723"/>
    </source>
</evidence>
<evidence type="ECO:0000256" key="13">
    <source>
        <dbReference type="SAM" id="MobiDB-lite"/>
    </source>
</evidence>
<dbReference type="Proteomes" id="UP000747110">
    <property type="component" value="Unassembled WGS sequence"/>
</dbReference>
<keyword evidence="4" id="KW-0235">DNA replication</keyword>
<evidence type="ECO:0000256" key="12">
    <source>
        <dbReference type="RuleBase" id="RU003476"/>
    </source>
</evidence>
<keyword evidence="6" id="KW-0227">DNA damage</keyword>
<feature type="compositionally biased region" description="Low complexity" evidence="13">
    <location>
        <begin position="96"/>
        <end position="122"/>
    </location>
</feature>
<evidence type="ECO:0000256" key="1">
    <source>
        <dbReference type="ARBA" id="ARBA00001946"/>
    </source>
</evidence>
<dbReference type="GO" id="GO:0006281">
    <property type="term" value="P:DNA repair"/>
    <property type="evidence" value="ECO:0007669"/>
    <property type="project" value="UniProtKB-KW"/>
</dbReference>
<dbReference type="InterPro" id="IPR020476">
    <property type="entry name" value="Nudix_hydrolase"/>
</dbReference>
<dbReference type="EC" id="3.6.1.55" evidence="11"/>
<dbReference type="Gene3D" id="3.90.79.10">
    <property type="entry name" value="Nucleoside Triphosphate Pyrophosphohydrolase"/>
    <property type="match status" value="1"/>
</dbReference>
<keyword evidence="8" id="KW-0460">Magnesium</keyword>
<keyword evidence="5" id="KW-0479">Metal-binding</keyword>
<dbReference type="GO" id="GO:0044716">
    <property type="term" value="F:8-oxo-GDP phosphatase activity"/>
    <property type="evidence" value="ECO:0007669"/>
    <property type="project" value="TreeGrafter"/>
</dbReference>
<dbReference type="InterPro" id="IPR000086">
    <property type="entry name" value="NUDIX_hydrolase_dom"/>
</dbReference>
<evidence type="ECO:0000313" key="16">
    <source>
        <dbReference type="Proteomes" id="UP000747110"/>
    </source>
</evidence>
<dbReference type="GO" id="GO:0006260">
    <property type="term" value="P:DNA replication"/>
    <property type="evidence" value="ECO:0007669"/>
    <property type="project" value="UniProtKB-KW"/>
</dbReference>
<reference evidence="15" key="1">
    <citation type="journal article" date="2021" name="Proc. Natl. Acad. Sci. U.S.A.">
        <title>Three genomes in the algal genus Volvox reveal the fate of a haploid sex-determining region after a transition to homothallism.</title>
        <authorList>
            <person name="Yamamoto K."/>
            <person name="Hamaji T."/>
            <person name="Kawai-Toyooka H."/>
            <person name="Matsuzaki R."/>
            <person name="Takahashi F."/>
            <person name="Nishimura Y."/>
            <person name="Kawachi M."/>
            <person name="Noguchi H."/>
            <person name="Minakuchi Y."/>
            <person name="Umen J.G."/>
            <person name="Toyoda A."/>
            <person name="Nozaki H."/>
        </authorList>
    </citation>
    <scope>NUCLEOTIDE SEQUENCE</scope>
    <source>
        <strain evidence="15">NIES-3786</strain>
    </source>
</reference>
<dbReference type="FunFam" id="3.90.79.10:FF:000014">
    <property type="entry name" value="8-oxo-dGTP diphosphatase MutT"/>
    <property type="match status" value="1"/>
</dbReference>
<sequence length="397" mass="39646">MLPWTFVSSVGGVQIPRRSLLPRVALKGPLGLWPSGVCPFATSAPHHFRPPIVVAAAPAGQSHGGATLGLSGSGRLVPGQAVSVGGGRGDAVSTPSTAAAISGHSSIGSSGNCSSNHSSSEAGDGGNRGQVRGTALRTVDPVIAAASATRALSATPRSAKAASASAPSATATATASVLRDPGTYSSVDSMDDGGSGGVRLLVVVGVVLLDDPHWTQAAATAAAAADEGTTAPLAAGAEAVAAAAVAAAAAASGTELGPDRSSGCSSRGAVDMPVRVLLAQRPEGKSNAGLWEFPGGKVDPGETPEEALIRELQEELGIAVDPADLVPLTFASHTYPTFHLLMPLYVCRRWLGEPVGAEGQAVAWATPEEVASYNLTPADIPLVPAVLAAMRYGTQRL</sequence>
<dbReference type="GO" id="GO:0046872">
    <property type="term" value="F:metal ion binding"/>
    <property type="evidence" value="ECO:0007669"/>
    <property type="project" value="UniProtKB-KW"/>
</dbReference>
<evidence type="ECO:0000256" key="3">
    <source>
        <dbReference type="ARBA" id="ARBA00022457"/>
    </source>
</evidence>
<accession>A0A8J4CLA4</accession>
<dbReference type="EMBL" id="BNCP01000028">
    <property type="protein sequence ID" value="GIL84047.1"/>
    <property type="molecule type" value="Genomic_DNA"/>
</dbReference>
<dbReference type="OrthoDB" id="276276at2759"/>
<comment type="caution">
    <text evidence="15">The sequence shown here is derived from an EMBL/GenBank/DDBJ whole genome shotgun (WGS) entry which is preliminary data.</text>
</comment>
<dbReference type="InterPro" id="IPR047127">
    <property type="entry name" value="MutT-like"/>
</dbReference>
<keyword evidence="16" id="KW-1185">Reference proteome</keyword>
<proteinExistence type="inferred from homology"/>
<keyword evidence="7 12" id="KW-0378">Hydrolase</keyword>
<gene>
    <name evidence="15" type="ORF">Vretifemale_12773</name>
</gene>
<evidence type="ECO:0000256" key="4">
    <source>
        <dbReference type="ARBA" id="ARBA00022705"/>
    </source>
</evidence>
<evidence type="ECO:0000256" key="2">
    <source>
        <dbReference type="ARBA" id="ARBA00005582"/>
    </source>
</evidence>
<evidence type="ECO:0000256" key="9">
    <source>
        <dbReference type="ARBA" id="ARBA00023204"/>
    </source>
</evidence>
<feature type="domain" description="Nudix hydrolase" evidence="14">
    <location>
        <begin position="259"/>
        <end position="388"/>
    </location>
</feature>
<dbReference type="PRINTS" id="PR00502">
    <property type="entry name" value="NUDIXFAMILY"/>
</dbReference>
<dbReference type="PROSITE" id="PS00893">
    <property type="entry name" value="NUDIX_BOX"/>
    <property type="match status" value="1"/>
</dbReference>
<dbReference type="SUPFAM" id="SSF55811">
    <property type="entry name" value="Nudix"/>
    <property type="match status" value="1"/>
</dbReference>
<dbReference type="GO" id="GO:0008413">
    <property type="term" value="F:8-oxo-7,8-dihydroguanosine triphosphate pyrophosphatase activity"/>
    <property type="evidence" value="ECO:0007669"/>
    <property type="project" value="TreeGrafter"/>
</dbReference>
<keyword evidence="9" id="KW-0234">DNA repair</keyword>
<evidence type="ECO:0000259" key="14">
    <source>
        <dbReference type="PROSITE" id="PS51462"/>
    </source>
</evidence>
<comment type="cofactor">
    <cofactor evidence="1">
        <name>Mg(2+)</name>
        <dbReference type="ChEBI" id="CHEBI:18420"/>
    </cofactor>
</comment>
<protein>
    <recommendedName>
        <fullName evidence="11">8-oxo-dGTP diphosphatase</fullName>
        <ecNumber evidence="11">3.6.1.55</ecNumber>
    </recommendedName>
</protein>
<evidence type="ECO:0000256" key="8">
    <source>
        <dbReference type="ARBA" id="ARBA00022842"/>
    </source>
</evidence>
<comment type="catalytic activity">
    <reaction evidence="10">
        <text>8-oxo-dGTP + H2O = 8-oxo-dGMP + diphosphate + H(+)</text>
        <dbReference type="Rhea" id="RHEA:31575"/>
        <dbReference type="ChEBI" id="CHEBI:15377"/>
        <dbReference type="ChEBI" id="CHEBI:15378"/>
        <dbReference type="ChEBI" id="CHEBI:33019"/>
        <dbReference type="ChEBI" id="CHEBI:63224"/>
        <dbReference type="ChEBI" id="CHEBI:77896"/>
        <dbReference type="EC" id="3.6.1.55"/>
    </reaction>
</comment>
<dbReference type="PROSITE" id="PS51462">
    <property type="entry name" value="NUDIX"/>
    <property type="match status" value="1"/>
</dbReference>
<dbReference type="InterPro" id="IPR015797">
    <property type="entry name" value="NUDIX_hydrolase-like_dom_sf"/>
</dbReference>
<keyword evidence="3" id="KW-0515">Mutator protein</keyword>
<evidence type="ECO:0000313" key="15">
    <source>
        <dbReference type="EMBL" id="GIL84047.1"/>
    </source>
</evidence>
<dbReference type="PANTHER" id="PTHR47707:SF1">
    <property type="entry name" value="NUDIX HYDROLASE FAMILY PROTEIN"/>
    <property type="match status" value="1"/>
</dbReference>
<feature type="region of interest" description="Disordered" evidence="13">
    <location>
        <begin position="154"/>
        <end position="175"/>
    </location>
</feature>
<dbReference type="AlphaFoldDB" id="A0A8J4CLA4"/>
<dbReference type="CDD" id="cd03425">
    <property type="entry name" value="NUDIX_MutT_NudA_like"/>
    <property type="match status" value="1"/>
</dbReference>
<dbReference type="GO" id="GO:0035539">
    <property type="term" value="F:8-oxo-7,8-dihydrodeoxyguanosine triphosphate pyrophosphatase activity"/>
    <property type="evidence" value="ECO:0007669"/>
    <property type="project" value="UniProtKB-EC"/>
</dbReference>
<evidence type="ECO:0000256" key="6">
    <source>
        <dbReference type="ARBA" id="ARBA00022763"/>
    </source>
</evidence>
<comment type="similarity">
    <text evidence="2 12">Belongs to the Nudix hydrolase family.</text>
</comment>
<dbReference type="GO" id="GO:0044715">
    <property type="term" value="F:8-oxo-dGDP phosphatase activity"/>
    <property type="evidence" value="ECO:0007669"/>
    <property type="project" value="TreeGrafter"/>
</dbReference>
<dbReference type="Pfam" id="PF00293">
    <property type="entry name" value="NUDIX"/>
    <property type="match status" value="1"/>
</dbReference>
<organism evidence="15 16">
    <name type="scientific">Volvox reticuliferus</name>
    <dbReference type="NCBI Taxonomy" id="1737510"/>
    <lineage>
        <taxon>Eukaryota</taxon>
        <taxon>Viridiplantae</taxon>
        <taxon>Chlorophyta</taxon>
        <taxon>core chlorophytes</taxon>
        <taxon>Chlorophyceae</taxon>
        <taxon>CS clade</taxon>
        <taxon>Chlamydomonadales</taxon>
        <taxon>Volvocaceae</taxon>
        <taxon>Volvox</taxon>
    </lineage>
</organism>
<name>A0A8J4CLA4_9CHLO</name>
<dbReference type="PANTHER" id="PTHR47707">
    <property type="entry name" value="8-OXO-DGTP DIPHOSPHATASE"/>
    <property type="match status" value="1"/>
</dbReference>
<feature type="region of interest" description="Disordered" evidence="13">
    <location>
        <begin position="85"/>
        <end position="132"/>
    </location>
</feature>
<dbReference type="InterPro" id="IPR020084">
    <property type="entry name" value="NUDIX_hydrolase_CS"/>
</dbReference>
<evidence type="ECO:0000256" key="7">
    <source>
        <dbReference type="ARBA" id="ARBA00022801"/>
    </source>
</evidence>
<evidence type="ECO:0000256" key="10">
    <source>
        <dbReference type="ARBA" id="ARBA00035861"/>
    </source>
</evidence>